<proteinExistence type="predicted"/>
<name>A0A6A5SE28_9PLEO</name>
<dbReference type="Proteomes" id="UP000800038">
    <property type="component" value="Unassembled WGS sequence"/>
</dbReference>
<accession>A0A6A5SE28</accession>
<protein>
    <submittedName>
        <fullName evidence="1">Uncharacterized protein</fullName>
    </submittedName>
</protein>
<sequence length="247" mass="28138">MLPSFIFQIDEIGENVNALAHHDEYGNWKPSTDAGANQNLYPRVGTSGRHWFCNGQRIREISQRPAGAQLYKSYSAYYVGGVGFWFLQGDARTFQPSNVFHKLQFGYYNNLDFSSYLTNAGQYSTLRCQPHDRRWAHMLLPTIYHSDTPTTNPDYGGVVGELPIFLALMAFSTSREELPSILPHMFTGGSWAPTHQWQRDRIDRRGIVVTVYTCPADYPPNAPQGYTGSTDMDLYNMEMGILGKYFY</sequence>
<dbReference type="EMBL" id="ML976127">
    <property type="protein sequence ID" value="KAF1937759.1"/>
    <property type="molecule type" value="Genomic_DNA"/>
</dbReference>
<evidence type="ECO:0000313" key="1">
    <source>
        <dbReference type="EMBL" id="KAF1937759.1"/>
    </source>
</evidence>
<dbReference type="AlphaFoldDB" id="A0A6A5SE28"/>
<dbReference type="OrthoDB" id="5243686at2759"/>
<organism evidence="1 2">
    <name type="scientific">Clathrospora elynae</name>
    <dbReference type="NCBI Taxonomy" id="706981"/>
    <lineage>
        <taxon>Eukaryota</taxon>
        <taxon>Fungi</taxon>
        <taxon>Dikarya</taxon>
        <taxon>Ascomycota</taxon>
        <taxon>Pezizomycotina</taxon>
        <taxon>Dothideomycetes</taxon>
        <taxon>Pleosporomycetidae</taxon>
        <taxon>Pleosporales</taxon>
        <taxon>Diademaceae</taxon>
        <taxon>Clathrospora</taxon>
    </lineage>
</organism>
<keyword evidence="2" id="KW-1185">Reference proteome</keyword>
<gene>
    <name evidence="1" type="ORF">EJ02DRAFT_47627</name>
</gene>
<reference evidence="1" key="1">
    <citation type="journal article" date="2020" name="Stud. Mycol.">
        <title>101 Dothideomycetes genomes: a test case for predicting lifestyles and emergence of pathogens.</title>
        <authorList>
            <person name="Haridas S."/>
            <person name="Albert R."/>
            <person name="Binder M."/>
            <person name="Bloem J."/>
            <person name="Labutti K."/>
            <person name="Salamov A."/>
            <person name="Andreopoulos B."/>
            <person name="Baker S."/>
            <person name="Barry K."/>
            <person name="Bills G."/>
            <person name="Bluhm B."/>
            <person name="Cannon C."/>
            <person name="Castanera R."/>
            <person name="Culley D."/>
            <person name="Daum C."/>
            <person name="Ezra D."/>
            <person name="Gonzalez J."/>
            <person name="Henrissat B."/>
            <person name="Kuo A."/>
            <person name="Liang C."/>
            <person name="Lipzen A."/>
            <person name="Lutzoni F."/>
            <person name="Magnuson J."/>
            <person name="Mondo S."/>
            <person name="Nolan M."/>
            <person name="Ohm R."/>
            <person name="Pangilinan J."/>
            <person name="Park H.-J."/>
            <person name="Ramirez L."/>
            <person name="Alfaro M."/>
            <person name="Sun H."/>
            <person name="Tritt A."/>
            <person name="Yoshinaga Y."/>
            <person name="Zwiers L.-H."/>
            <person name="Turgeon B."/>
            <person name="Goodwin S."/>
            <person name="Spatafora J."/>
            <person name="Crous P."/>
            <person name="Grigoriev I."/>
        </authorList>
    </citation>
    <scope>NUCLEOTIDE SEQUENCE</scope>
    <source>
        <strain evidence="1">CBS 161.51</strain>
    </source>
</reference>
<evidence type="ECO:0000313" key="2">
    <source>
        <dbReference type="Proteomes" id="UP000800038"/>
    </source>
</evidence>